<feature type="compositionally biased region" description="Low complexity" evidence="1">
    <location>
        <begin position="27"/>
        <end position="48"/>
    </location>
</feature>
<feature type="compositionally biased region" description="Basic and acidic residues" evidence="1">
    <location>
        <begin position="391"/>
        <end position="401"/>
    </location>
</feature>
<feature type="region of interest" description="Disordered" evidence="1">
    <location>
        <begin position="379"/>
        <end position="401"/>
    </location>
</feature>
<feature type="compositionally biased region" description="Basic and acidic residues" evidence="1">
    <location>
        <begin position="491"/>
        <end position="507"/>
    </location>
</feature>
<evidence type="ECO:0000313" key="4">
    <source>
        <dbReference type="Proteomes" id="UP000799640"/>
    </source>
</evidence>
<feature type="compositionally biased region" description="Pro residues" evidence="1">
    <location>
        <begin position="49"/>
        <end position="77"/>
    </location>
</feature>
<dbReference type="PANTHER" id="PTHR22093">
    <property type="entry name" value="LEUKOCYTE RECEPTOR CLUSTER LRC MEMBER 1"/>
    <property type="match status" value="1"/>
</dbReference>
<keyword evidence="4" id="KW-1185">Reference proteome</keyword>
<organism evidence="3 4">
    <name type="scientific">Trichodelitschia bisporula</name>
    <dbReference type="NCBI Taxonomy" id="703511"/>
    <lineage>
        <taxon>Eukaryota</taxon>
        <taxon>Fungi</taxon>
        <taxon>Dikarya</taxon>
        <taxon>Ascomycota</taxon>
        <taxon>Pezizomycotina</taxon>
        <taxon>Dothideomycetes</taxon>
        <taxon>Dothideomycetes incertae sedis</taxon>
        <taxon>Phaeotrichales</taxon>
        <taxon>Phaeotrichaceae</taxon>
        <taxon>Trichodelitschia</taxon>
    </lineage>
</organism>
<dbReference type="AlphaFoldDB" id="A0A6G1I2J9"/>
<dbReference type="SMART" id="SM01083">
    <property type="entry name" value="Cir_N"/>
    <property type="match status" value="1"/>
</dbReference>
<dbReference type="OrthoDB" id="2159131at2759"/>
<feature type="region of interest" description="Disordered" evidence="1">
    <location>
        <begin position="491"/>
        <end position="589"/>
    </location>
</feature>
<feature type="region of interest" description="Disordered" evidence="1">
    <location>
        <begin position="1"/>
        <end position="79"/>
    </location>
</feature>
<protein>
    <recommendedName>
        <fullName evidence="2">CBF1-interacting co-repressor CIR N-terminal domain-containing protein</fullName>
    </recommendedName>
</protein>
<evidence type="ECO:0000313" key="3">
    <source>
        <dbReference type="EMBL" id="KAF2402414.1"/>
    </source>
</evidence>
<evidence type="ECO:0000259" key="2">
    <source>
        <dbReference type="SMART" id="SM01083"/>
    </source>
</evidence>
<reference evidence="3" key="1">
    <citation type="journal article" date="2020" name="Stud. Mycol.">
        <title>101 Dothideomycetes genomes: a test case for predicting lifestyles and emergence of pathogens.</title>
        <authorList>
            <person name="Haridas S."/>
            <person name="Albert R."/>
            <person name="Binder M."/>
            <person name="Bloem J."/>
            <person name="Labutti K."/>
            <person name="Salamov A."/>
            <person name="Andreopoulos B."/>
            <person name="Baker S."/>
            <person name="Barry K."/>
            <person name="Bills G."/>
            <person name="Bluhm B."/>
            <person name="Cannon C."/>
            <person name="Castanera R."/>
            <person name="Culley D."/>
            <person name="Daum C."/>
            <person name="Ezra D."/>
            <person name="Gonzalez J."/>
            <person name="Henrissat B."/>
            <person name="Kuo A."/>
            <person name="Liang C."/>
            <person name="Lipzen A."/>
            <person name="Lutzoni F."/>
            <person name="Magnuson J."/>
            <person name="Mondo S."/>
            <person name="Nolan M."/>
            <person name="Ohm R."/>
            <person name="Pangilinan J."/>
            <person name="Park H.-J."/>
            <person name="Ramirez L."/>
            <person name="Alfaro M."/>
            <person name="Sun H."/>
            <person name="Tritt A."/>
            <person name="Yoshinaga Y."/>
            <person name="Zwiers L.-H."/>
            <person name="Turgeon B."/>
            <person name="Goodwin S."/>
            <person name="Spatafora J."/>
            <person name="Crous P."/>
            <person name="Grigoriev I."/>
        </authorList>
    </citation>
    <scope>NUCLEOTIDE SEQUENCE</scope>
    <source>
        <strain evidence="3">CBS 262.69</strain>
    </source>
</reference>
<proteinExistence type="predicted"/>
<dbReference type="Proteomes" id="UP000799640">
    <property type="component" value="Unassembled WGS sequence"/>
</dbReference>
<feature type="compositionally biased region" description="Basic and acidic residues" evidence="1">
    <location>
        <begin position="314"/>
        <end position="325"/>
    </location>
</feature>
<feature type="region of interest" description="Disordered" evidence="1">
    <location>
        <begin position="355"/>
        <end position="374"/>
    </location>
</feature>
<dbReference type="EMBL" id="ML996691">
    <property type="protein sequence ID" value="KAF2402414.1"/>
    <property type="molecule type" value="Genomic_DNA"/>
</dbReference>
<sequence length="589" mass="66146">MPPLRPLGCLHRALPSAPRSAQNPVLRITTRASSSSSNTTSPSNTISPLLPPTNTPHPQYPHYPTASSPPPSEPAPEPKSFHPAFTGFVAGTMIALGVAYGTYHFSGVRNLALAAQGTGAALHKEAGSVFPAGRKEGEATGEDVRAALGWLRKVAGYYAAFMPQGERYLGQKWGELERGVQEGRVAGTEVVGRIRGCAEELGKEVGRGGVIGLYTGKECWGIVFRCVEELGTKVGLKTEGEKLQRPRKTLISKKSWNVWAPANLARVRRDEAAAAAAEAASDERQQARDAERRLALLRGEIPPPDRSPSSPVRIARESERREGGRDKKRRRLEGEDDTERDLRIAREEMQVVVGGDGGKKATTSTAPIVDGRGHINLFPVEGGVEGVGNEEAEREKKRREREFEDQYTMRLGNAAGREGVGRPWYADAGKGEVLEEEGKNVWGRSDPGRKVRAEARMGASDPLAFMKKAQTQLKQAEVDRRRWAVERERELERLRAEQERTERTERKEKKRRRREGSDDLEGFSLDAPPNKEEDRGRSKEHRHKHRRHRSRDRDRRREDHETERRRSTHHRERHRSMSPDREHRRHSRH</sequence>
<dbReference type="InterPro" id="IPR019339">
    <property type="entry name" value="CIR_N_dom"/>
</dbReference>
<name>A0A6G1I2J9_9PEZI</name>
<feature type="region of interest" description="Disordered" evidence="1">
    <location>
        <begin position="438"/>
        <end position="465"/>
    </location>
</feature>
<accession>A0A6G1I2J9</accession>
<feature type="compositionally biased region" description="Basic and acidic residues" evidence="1">
    <location>
        <begin position="551"/>
        <end position="565"/>
    </location>
</feature>
<feature type="compositionally biased region" description="Basic residues" evidence="1">
    <location>
        <begin position="538"/>
        <end position="550"/>
    </location>
</feature>
<dbReference type="PANTHER" id="PTHR22093:SF0">
    <property type="entry name" value="LEUKOCYTE RECEPTOR CLUSTER MEMBER 1"/>
    <property type="match status" value="1"/>
</dbReference>
<feature type="domain" description="CBF1-interacting co-repressor CIR N-terminal" evidence="2">
    <location>
        <begin position="255"/>
        <end position="291"/>
    </location>
</feature>
<feature type="region of interest" description="Disordered" evidence="1">
    <location>
        <begin position="296"/>
        <end position="340"/>
    </location>
</feature>
<dbReference type="InterPro" id="IPR039875">
    <property type="entry name" value="LENG1-like"/>
</dbReference>
<gene>
    <name evidence="3" type="ORF">EJ06DRAFT_555059</name>
</gene>
<evidence type="ECO:0000256" key="1">
    <source>
        <dbReference type="SAM" id="MobiDB-lite"/>
    </source>
</evidence>
<feature type="compositionally biased region" description="Basic and acidic residues" evidence="1">
    <location>
        <begin position="446"/>
        <end position="455"/>
    </location>
</feature>